<reference evidence="2" key="1">
    <citation type="submission" date="2021-02" db="EMBL/GenBank/DDBJ databases">
        <authorList>
            <person name="Nowell W R."/>
        </authorList>
    </citation>
    <scope>NUCLEOTIDE SEQUENCE</scope>
</reference>
<dbReference type="EMBL" id="CAJNOQ010001059">
    <property type="protein sequence ID" value="CAF0864492.1"/>
    <property type="molecule type" value="Genomic_DNA"/>
</dbReference>
<dbReference type="PANTHER" id="PTHR10774:SF190">
    <property type="entry name" value="C2 CALCIUM_LIPID-BINDING ENDONUCLEASE_EXONUCLEASE_PHOSPHATASE-RELATED"/>
    <property type="match status" value="1"/>
</dbReference>
<dbReference type="Proteomes" id="UP000682733">
    <property type="component" value="Unassembled WGS sequence"/>
</dbReference>
<dbReference type="InterPro" id="IPR000008">
    <property type="entry name" value="C2_dom"/>
</dbReference>
<evidence type="ECO:0000313" key="6">
    <source>
        <dbReference type="Proteomes" id="UP000663829"/>
    </source>
</evidence>
<dbReference type="Gene3D" id="2.60.40.150">
    <property type="entry name" value="C2 domain"/>
    <property type="match status" value="1"/>
</dbReference>
<dbReference type="Proteomes" id="UP000681722">
    <property type="component" value="Unassembled WGS sequence"/>
</dbReference>
<evidence type="ECO:0000313" key="3">
    <source>
        <dbReference type="EMBL" id="CAF1184321.1"/>
    </source>
</evidence>
<dbReference type="EMBL" id="CAJOBC010001059">
    <property type="protein sequence ID" value="CAF3652021.1"/>
    <property type="molecule type" value="Genomic_DNA"/>
</dbReference>
<dbReference type="Proteomes" id="UP000677228">
    <property type="component" value="Unassembled WGS sequence"/>
</dbReference>
<organism evidence="2 6">
    <name type="scientific">Didymodactylos carnosus</name>
    <dbReference type="NCBI Taxonomy" id="1234261"/>
    <lineage>
        <taxon>Eukaryota</taxon>
        <taxon>Metazoa</taxon>
        <taxon>Spiralia</taxon>
        <taxon>Gnathifera</taxon>
        <taxon>Rotifera</taxon>
        <taxon>Eurotatoria</taxon>
        <taxon>Bdelloidea</taxon>
        <taxon>Philodinida</taxon>
        <taxon>Philodinidae</taxon>
        <taxon>Didymodactylos</taxon>
    </lineage>
</organism>
<protein>
    <recommendedName>
        <fullName evidence="1">C2 domain-containing protein</fullName>
    </recommendedName>
</protein>
<feature type="domain" description="C2" evidence="1">
    <location>
        <begin position="2"/>
        <end position="120"/>
    </location>
</feature>
<dbReference type="OrthoDB" id="67700at2759"/>
<evidence type="ECO:0000259" key="1">
    <source>
        <dbReference type="PROSITE" id="PS50004"/>
    </source>
</evidence>
<dbReference type="EMBL" id="CAJNOK010013429">
    <property type="protein sequence ID" value="CAF1184321.1"/>
    <property type="molecule type" value="Genomic_DNA"/>
</dbReference>
<evidence type="ECO:0000313" key="4">
    <source>
        <dbReference type="EMBL" id="CAF3652021.1"/>
    </source>
</evidence>
<accession>A0A813X337</accession>
<gene>
    <name evidence="2" type="ORF">GPM918_LOCUS6763</name>
    <name evidence="3" type="ORF">OVA965_LOCUS23219</name>
    <name evidence="4" type="ORF">SRO942_LOCUS6763</name>
    <name evidence="5" type="ORF">TMI583_LOCUS23937</name>
</gene>
<dbReference type="SUPFAM" id="SSF49562">
    <property type="entry name" value="C2 domain (Calcium/lipid-binding domain, CaLB)"/>
    <property type="match status" value="1"/>
</dbReference>
<sequence length="142" mass="16328">MKNCIILIKKSKVKKKDMTHGQLQVTIVEGRKLKDKDIVGKDDAYVELYLDKDYKQRTTTIKDTNNPTWNESFTFNLQKHQDELHLHVYDDDVVGRDCIGSCKINLKKHVFGKGVYDDWVKLPAVLGLGSHGEIHVIIQHTP</sequence>
<dbReference type="CDD" id="cd00030">
    <property type="entry name" value="C2"/>
    <property type="match status" value="1"/>
</dbReference>
<dbReference type="GO" id="GO:0005783">
    <property type="term" value="C:endoplasmic reticulum"/>
    <property type="evidence" value="ECO:0007669"/>
    <property type="project" value="TreeGrafter"/>
</dbReference>
<dbReference type="PRINTS" id="PR00360">
    <property type="entry name" value="C2DOMAIN"/>
</dbReference>
<dbReference type="InterPro" id="IPR045050">
    <property type="entry name" value="Synaptotagmin_plant"/>
</dbReference>
<evidence type="ECO:0000313" key="5">
    <source>
        <dbReference type="EMBL" id="CAF3995509.1"/>
    </source>
</evidence>
<evidence type="ECO:0000313" key="2">
    <source>
        <dbReference type="EMBL" id="CAF0864492.1"/>
    </source>
</evidence>
<dbReference type="Proteomes" id="UP000663829">
    <property type="component" value="Unassembled WGS sequence"/>
</dbReference>
<dbReference type="Pfam" id="PF00168">
    <property type="entry name" value="C2"/>
    <property type="match status" value="1"/>
</dbReference>
<proteinExistence type="predicted"/>
<dbReference type="AlphaFoldDB" id="A0A813X337"/>
<name>A0A813X337_9BILA</name>
<comment type="caution">
    <text evidence="2">The sequence shown here is derived from an EMBL/GenBank/DDBJ whole genome shotgun (WGS) entry which is preliminary data.</text>
</comment>
<dbReference type="SMART" id="SM00239">
    <property type="entry name" value="C2"/>
    <property type="match status" value="1"/>
</dbReference>
<keyword evidence="6" id="KW-1185">Reference proteome</keyword>
<dbReference type="InterPro" id="IPR035892">
    <property type="entry name" value="C2_domain_sf"/>
</dbReference>
<dbReference type="PANTHER" id="PTHR10774">
    <property type="entry name" value="EXTENDED SYNAPTOTAGMIN-RELATED"/>
    <property type="match status" value="1"/>
</dbReference>
<dbReference type="GO" id="GO:0008289">
    <property type="term" value="F:lipid binding"/>
    <property type="evidence" value="ECO:0007669"/>
    <property type="project" value="InterPro"/>
</dbReference>
<dbReference type="EMBL" id="CAJOBA010034958">
    <property type="protein sequence ID" value="CAF3995509.1"/>
    <property type="molecule type" value="Genomic_DNA"/>
</dbReference>
<dbReference type="PROSITE" id="PS50004">
    <property type="entry name" value="C2"/>
    <property type="match status" value="1"/>
</dbReference>